<reference evidence="1" key="1">
    <citation type="submission" date="2022-06" db="EMBL/GenBank/DDBJ databases">
        <title>Phylogenomic reconstructions and comparative analyses of Kickxellomycotina fungi.</title>
        <authorList>
            <person name="Reynolds N.K."/>
            <person name="Stajich J.E."/>
            <person name="Barry K."/>
            <person name="Grigoriev I.V."/>
            <person name="Crous P."/>
            <person name="Smith M.E."/>
        </authorList>
    </citation>
    <scope>NUCLEOTIDE SEQUENCE</scope>
    <source>
        <strain evidence="1">RSA 2271</strain>
    </source>
</reference>
<comment type="caution">
    <text evidence="1">The sequence shown here is derived from an EMBL/GenBank/DDBJ whole genome shotgun (WGS) entry which is preliminary data.</text>
</comment>
<dbReference type="Proteomes" id="UP001145114">
    <property type="component" value="Unassembled WGS sequence"/>
</dbReference>
<evidence type="ECO:0000313" key="2">
    <source>
        <dbReference type="Proteomes" id="UP001145114"/>
    </source>
</evidence>
<sequence>MVVSVDLWRLYLRFVHQINSGTNGKVPPEKREEVASAYEYALNQVGLDRESGSIWLDYVEFVNSEE</sequence>
<dbReference type="EMBL" id="JAMZIH010008811">
    <property type="protein sequence ID" value="KAJ1671312.1"/>
    <property type="molecule type" value="Genomic_DNA"/>
</dbReference>
<organism evidence="1 2">
    <name type="scientific">Spiromyces aspiralis</name>
    <dbReference type="NCBI Taxonomy" id="68401"/>
    <lineage>
        <taxon>Eukaryota</taxon>
        <taxon>Fungi</taxon>
        <taxon>Fungi incertae sedis</taxon>
        <taxon>Zoopagomycota</taxon>
        <taxon>Kickxellomycotina</taxon>
        <taxon>Kickxellomycetes</taxon>
        <taxon>Kickxellales</taxon>
        <taxon>Kickxellaceae</taxon>
        <taxon>Spiromyces</taxon>
    </lineage>
</organism>
<feature type="non-terminal residue" evidence="1">
    <location>
        <position position="66"/>
    </location>
</feature>
<proteinExistence type="predicted"/>
<evidence type="ECO:0000313" key="1">
    <source>
        <dbReference type="EMBL" id="KAJ1671312.1"/>
    </source>
</evidence>
<accession>A0ACC1H749</accession>
<protein>
    <submittedName>
        <fullName evidence="1">mRNA 3'-end-processing protein rna14</fullName>
    </submittedName>
</protein>
<keyword evidence="2" id="KW-1185">Reference proteome</keyword>
<gene>
    <name evidence="1" type="primary">RNA14_3</name>
    <name evidence="1" type="ORF">EV182_007704</name>
</gene>
<name>A0ACC1H749_9FUNG</name>